<gene>
    <name evidence="2" type="ORF">CHARACLAT_013049</name>
</gene>
<protein>
    <recommendedName>
        <fullName evidence="4">Secreted protein</fullName>
    </recommendedName>
</protein>
<evidence type="ECO:0008006" key="4">
    <source>
        <dbReference type="Google" id="ProtNLM"/>
    </source>
</evidence>
<feature type="chain" id="PRO_5046041181" description="Secreted protein" evidence="1">
    <location>
        <begin position="17"/>
        <end position="87"/>
    </location>
</feature>
<keyword evidence="1" id="KW-0732">Signal</keyword>
<name>A0ABU7EWI2_9TELE</name>
<comment type="caution">
    <text evidence="2">The sequence shown here is derived from an EMBL/GenBank/DDBJ whole genome shotgun (WGS) entry which is preliminary data.</text>
</comment>
<feature type="signal peptide" evidence="1">
    <location>
        <begin position="1"/>
        <end position="16"/>
    </location>
</feature>
<evidence type="ECO:0000256" key="1">
    <source>
        <dbReference type="SAM" id="SignalP"/>
    </source>
</evidence>
<accession>A0ABU7EWI2</accession>
<dbReference type="EMBL" id="JAHUTJ010066500">
    <property type="protein sequence ID" value="MED6290445.1"/>
    <property type="molecule type" value="Genomic_DNA"/>
</dbReference>
<organism evidence="2 3">
    <name type="scientific">Characodon lateralis</name>
    <dbReference type="NCBI Taxonomy" id="208331"/>
    <lineage>
        <taxon>Eukaryota</taxon>
        <taxon>Metazoa</taxon>
        <taxon>Chordata</taxon>
        <taxon>Craniata</taxon>
        <taxon>Vertebrata</taxon>
        <taxon>Euteleostomi</taxon>
        <taxon>Actinopterygii</taxon>
        <taxon>Neopterygii</taxon>
        <taxon>Teleostei</taxon>
        <taxon>Neoteleostei</taxon>
        <taxon>Acanthomorphata</taxon>
        <taxon>Ovalentaria</taxon>
        <taxon>Atherinomorphae</taxon>
        <taxon>Cyprinodontiformes</taxon>
        <taxon>Goodeidae</taxon>
        <taxon>Characodon</taxon>
    </lineage>
</organism>
<evidence type="ECO:0000313" key="3">
    <source>
        <dbReference type="Proteomes" id="UP001352852"/>
    </source>
</evidence>
<dbReference type="Proteomes" id="UP001352852">
    <property type="component" value="Unassembled WGS sequence"/>
</dbReference>
<evidence type="ECO:0000313" key="2">
    <source>
        <dbReference type="EMBL" id="MED6290445.1"/>
    </source>
</evidence>
<keyword evidence="3" id="KW-1185">Reference proteome</keyword>
<sequence length="87" mass="9500">MCACVLLFLSSAGAAGRLIHHSCRSSGSSRELLKRLAEAVESRRFVLHVSMTRNTKSKPPFPTRTCQPQTCQILGTLSSGTSYLKTM</sequence>
<proteinExistence type="predicted"/>
<reference evidence="2 3" key="1">
    <citation type="submission" date="2021-06" db="EMBL/GenBank/DDBJ databases">
        <authorList>
            <person name="Palmer J.M."/>
        </authorList>
    </citation>
    <scope>NUCLEOTIDE SEQUENCE [LARGE SCALE GENOMIC DNA]</scope>
    <source>
        <strain evidence="2 3">CL_MEX2019</strain>
        <tissue evidence="2">Muscle</tissue>
    </source>
</reference>